<dbReference type="Pfam" id="PF00892">
    <property type="entry name" value="EamA"/>
    <property type="match status" value="2"/>
</dbReference>
<reference evidence="7" key="1">
    <citation type="submission" date="2020-03" db="EMBL/GenBank/DDBJ databases">
        <authorList>
            <person name="Guo F."/>
        </authorList>
    </citation>
    <scope>NUCLEOTIDE SEQUENCE</scope>
    <source>
        <strain evidence="7">JCM 30134</strain>
    </source>
</reference>
<proteinExistence type="predicted"/>
<keyword evidence="3 5" id="KW-1133">Transmembrane helix</keyword>
<dbReference type="Gene3D" id="1.10.3730.20">
    <property type="match status" value="1"/>
</dbReference>
<feature type="transmembrane region" description="Helical" evidence="5">
    <location>
        <begin position="155"/>
        <end position="173"/>
    </location>
</feature>
<evidence type="ECO:0000259" key="6">
    <source>
        <dbReference type="Pfam" id="PF00892"/>
    </source>
</evidence>
<dbReference type="InterPro" id="IPR037185">
    <property type="entry name" value="EmrE-like"/>
</dbReference>
<accession>A0A9E5JSE0</accession>
<comment type="caution">
    <text evidence="7">The sequence shown here is derived from an EMBL/GenBank/DDBJ whole genome shotgun (WGS) entry which is preliminary data.</text>
</comment>
<evidence type="ECO:0000256" key="1">
    <source>
        <dbReference type="ARBA" id="ARBA00004141"/>
    </source>
</evidence>
<feature type="domain" description="EamA" evidence="6">
    <location>
        <begin position="154"/>
        <end position="296"/>
    </location>
</feature>
<dbReference type="SUPFAM" id="SSF103481">
    <property type="entry name" value="Multidrug resistance efflux transporter EmrE"/>
    <property type="match status" value="2"/>
</dbReference>
<evidence type="ECO:0000313" key="7">
    <source>
        <dbReference type="EMBL" id="NHO65684.1"/>
    </source>
</evidence>
<evidence type="ECO:0000256" key="2">
    <source>
        <dbReference type="ARBA" id="ARBA00022692"/>
    </source>
</evidence>
<dbReference type="EMBL" id="JAAONZ010000005">
    <property type="protein sequence ID" value="NHO65684.1"/>
    <property type="molecule type" value="Genomic_DNA"/>
</dbReference>
<feature type="domain" description="EamA" evidence="6">
    <location>
        <begin position="15"/>
        <end position="139"/>
    </location>
</feature>
<dbReference type="RefSeq" id="WP_167185085.1">
    <property type="nucleotide sequence ID" value="NZ_JAAONZ010000005.1"/>
</dbReference>
<feature type="transmembrane region" description="Helical" evidence="5">
    <location>
        <begin position="185"/>
        <end position="207"/>
    </location>
</feature>
<organism evidence="7 8">
    <name type="scientific">Pseudomaricurvus hydrocarbonicus</name>
    <dbReference type="NCBI Taxonomy" id="1470433"/>
    <lineage>
        <taxon>Bacteria</taxon>
        <taxon>Pseudomonadati</taxon>
        <taxon>Pseudomonadota</taxon>
        <taxon>Gammaproteobacteria</taxon>
        <taxon>Cellvibrionales</taxon>
        <taxon>Cellvibrionaceae</taxon>
        <taxon>Pseudomaricurvus</taxon>
    </lineage>
</organism>
<evidence type="ECO:0000256" key="4">
    <source>
        <dbReference type="ARBA" id="ARBA00023136"/>
    </source>
</evidence>
<feature type="transmembrane region" description="Helical" evidence="5">
    <location>
        <begin position="69"/>
        <end position="88"/>
    </location>
</feature>
<comment type="subcellular location">
    <subcellularLocation>
        <location evidence="1">Membrane</location>
        <topology evidence="1">Multi-pass membrane protein</topology>
    </subcellularLocation>
</comment>
<dbReference type="InterPro" id="IPR000620">
    <property type="entry name" value="EamA_dom"/>
</dbReference>
<name>A0A9E5JSE0_9GAMM</name>
<dbReference type="PANTHER" id="PTHR32322:SF9">
    <property type="entry name" value="AMINO-ACID METABOLITE EFFLUX PUMP-RELATED"/>
    <property type="match status" value="1"/>
</dbReference>
<feature type="transmembrane region" description="Helical" evidence="5">
    <location>
        <begin position="254"/>
        <end position="273"/>
    </location>
</feature>
<sequence length="314" mass="34362">MVSEKSAHLSPVELVAAMLVILLWGLNFVPMKFALLDFTPFQMGAARFLLAAFPLFLFVARPSIPMKWLLLYGFAQGLGQFSFLFFALKFGMSAALASVLMQTQVFFTALMGATLLGEPISRPLTVGMMVAAAGLACFVLNLFTDQGLGTVTELGFLLTLMAALMWSSANIIVKKMQASSEGYSALSLVAWSSLISGVGFVLISIVFDDHDAHDNWLQASATGWLSLLYLGWAASGLAYWLWTLLLTRHLASRVAPFSLGVPVVGLLAGIWVLDEQMTTMQWVGSALVMFALVVVVMGSRYSIERMTRRYTRRN</sequence>
<feature type="transmembrane region" description="Helical" evidence="5">
    <location>
        <begin position="12"/>
        <end position="29"/>
    </location>
</feature>
<feature type="transmembrane region" description="Helical" evidence="5">
    <location>
        <begin position="124"/>
        <end position="143"/>
    </location>
</feature>
<evidence type="ECO:0000256" key="5">
    <source>
        <dbReference type="SAM" id="Phobius"/>
    </source>
</evidence>
<dbReference type="PANTHER" id="PTHR32322">
    <property type="entry name" value="INNER MEMBRANE TRANSPORTER"/>
    <property type="match status" value="1"/>
</dbReference>
<feature type="transmembrane region" description="Helical" evidence="5">
    <location>
        <begin position="227"/>
        <end position="247"/>
    </location>
</feature>
<feature type="transmembrane region" description="Helical" evidence="5">
    <location>
        <begin position="279"/>
        <end position="303"/>
    </location>
</feature>
<dbReference type="InterPro" id="IPR050638">
    <property type="entry name" value="AA-Vitamin_Transporters"/>
</dbReference>
<dbReference type="Proteomes" id="UP000787472">
    <property type="component" value="Unassembled WGS sequence"/>
</dbReference>
<gene>
    <name evidence="7" type="ORF">G8770_09035</name>
</gene>
<evidence type="ECO:0000256" key="3">
    <source>
        <dbReference type="ARBA" id="ARBA00022989"/>
    </source>
</evidence>
<keyword evidence="4 5" id="KW-0472">Membrane</keyword>
<feature type="transmembrane region" description="Helical" evidence="5">
    <location>
        <begin position="41"/>
        <end position="60"/>
    </location>
</feature>
<evidence type="ECO:0000313" key="8">
    <source>
        <dbReference type="Proteomes" id="UP000787472"/>
    </source>
</evidence>
<feature type="transmembrane region" description="Helical" evidence="5">
    <location>
        <begin position="94"/>
        <end position="117"/>
    </location>
</feature>
<keyword evidence="8" id="KW-1185">Reference proteome</keyword>
<dbReference type="AlphaFoldDB" id="A0A9E5JSE0"/>
<dbReference type="GO" id="GO:0016020">
    <property type="term" value="C:membrane"/>
    <property type="evidence" value="ECO:0007669"/>
    <property type="project" value="UniProtKB-SubCell"/>
</dbReference>
<protein>
    <submittedName>
        <fullName evidence="7">EamA family transporter</fullName>
    </submittedName>
</protein>
<keyword evidence="2 5" id="KW-0812">Transmembrane</keyword>